<evidence type="ECO:0000256" key="1">
    <source>
        <dbReference type="ARBA" id="ARBA00009820"/>
    </source>
</evidence>
<name>T1CLU7_9ZZZZ</name>
<dbReference type="AlphaFoldDB" id="T1CLU7"/>
<dbReference type="PANTHER" id="PTHR36842">
    <property type="entry name" value="PROTEIN TOLB HOMOLOG"/>
    <property type="match status" value="1"/>
</dbReference>
<proteinExistence type="inferred from homology"/>
<dbReference type="PANTHER" id="PTHR36842:SF1">
    <property type="entry name" value="PROTEIN TOLB"/>
    <property type="match status" value="1"/>
</dbReference>
<gene>
    <name evidence="3" type="ORF">B1A_06981</name>
</gene>
<dbReference type="Gene3D" id="2.120.10.30">
    <property type="entry name" value="TolB, C-terminal domain"/>
    <property type="match status" value="1"/>
</dbReference>
<evidence type="ECO:0000313" key="3">
    <source>
        <dbReference type="EMBL" id="EQD69244.1"/>
    </source>
</evidence>
<reference evidence="3" key="1">
    <citation type="submission" date="2013-08" db="EMBL/GenBank/DDBJ databases">
        <authorList>
            <person name="Mendez C."/>
            <person name="Richter M."/>
            <person name="Ferrer M."/>
            <person name="Sanchez J."/>
        </authorList>
    </citation>
    <scope>NUCLEOTIDE SEQUENCE</scope>
</reference>
<protein>
    <submittedName>
        <fullName evidence="3">Translocation protein TolB</fullName>
    </submittedName>
</protein>
<comment type="caution">
    <text evidence="3">The sequence shown here is derived from an EMBL/GenBank/DDBJ whole genome shotgun (WGS) entry which is preliminary data.</text>
</comment>
<evidence type="ECO:0000256" key="2">
    <source>
        <dbReference type="SAM" id="MobiDB-lite"/>
    </source>
</evidence>
<feature type="region of interest" description="Disordered" evidence="2">
    <location>
        <begin position="1"/>
        <end position="26"/>
    </location>
</feature>
<dbReference type="InterPro" id="IPR011659">
    <property type="entry name" value="WD40"/>
</dbReference>
<sequence length="233" mass="25015">MSARAGENGAPALVAERPGAGADAERGVGLPADLRAQLHTQHLTRITDAPAINTSADWAPNGRSIYFTSDRDGSPQIYRIGVTSGNLPVRVTFTDGYNADPQVSPNGKLLAMVTGIDGRFCIAVQNLKTGAFHVLTHGPLDSTPTFAPNGATIMYTKQLMGRKGGSILATISVDGLTGMTLKPTHGEVEDPTWGPFRERRASENADRVVRVQCNNWMPVRRHLRRIGVLCVAF</sequence>
<dbReference type="Pfam" id="PF07676">
    <property type="entry name" value="PD40"/>
    <property type="match status" value="2"/>
</dbReference>
<organism evidence="3">
    <name type="scientific">mine drainage metagenome</name>
    <dbReference type="NCBI Taxonomy" id="410659"/>
    <lineage>
        <taxon>unclassified sequences</taxon>
        <taxon>metagenomes</taxon>
        <taxon>ecological metagenomes</taxon>
    </lineage>
</organism>
<reference evidence="3" key="2">
    <citation type="journal article" date="2014" name="ISME J.">
        <title>Microbial stratification in low pH oxic and suboxic macroscopic growths along an acid mine drainage.</title>
        <authorList>
            <person name="Mendez-Garcia C."/>
            <person name="Mesa V."/>
            <person name="Sprenger R.R."/>
            <person name="Richter M."/>
            <person name="Diez M.S."/>
            <person name="Solano J."/>
            <person name="Bargiela R."/>
            <person name="Golyshina O.V."/>
            <person name="Manteca A."/>
            <person name="Ramos J.L."/>
            <person name="Gallego J.R."/>
            <person name="Llorente I."/>
            <person name="Martins Dos Santos V.A."/>
            <person name="Jensen O.N."/>
            <person name="Pelaez A.I."/>
            <person name="Sanchez J."/>
            <person name="Ferrer M."/>
        </authorList>
    </citation>
    <scope>NUCLEOTIDE SEQUENCE</scope>
</reference>
<accession>T1CLU7</accession>
<dbReference type="SUPFAM" id="SSF82171">
    <property type="entry name" value="DPP6 N-terminal domain-like"/>
    <property type="match status" value="1"/>
</dbReference>
<dbReference type="EMBL" id="AUZX01005050">
    <property type="protein sequence ID" value="EQD69244.1"/>
    <property type="molecule type" value="Genomic_DNA"/>
</dbReference>
<dbReference type="InterPro" id="IPR011042">
    <property type="entry name" value="6-blade_b-propeller_TolB-like"/>
</dbReference>
<comment type="similarity">
    <text evidence="1">Belongs to the TolB family.</text>
</comment>